<dbReference type="HOGENOM" id="CLU_165255_4_1_11"/>
<dbReference type="InterPro" id="IPR036868">
    <property type="entry name" value="TusA-like_sf"/>
</dbReference>
<reference evidence="3 4" key="1">
    <citation type="journal article" date="2013" name="ISME J.">
        <title>A metabolic model for members of the genus Tetrasphaera involved in enhanced biological phosphorus removal.</title>
        <authorList>
            <person name="Kristiansen R."/>
            <person name="Nguyen H.T.T."/>
            <person name="Saunders A.M."/>
            <person name="Nielsen J.L."/>
            <person name="Wimmer R."/>
            <person name="Le V.Q."/>
            <person name="McIlroy S.J."/>
            <person name="Petrovski S."/>
            <person name="Seviour R.J."/>
            <person name="Calteau A."/>
            <person name="Nielsen K.L."/>
            <person name="Nielsen P.H."/>
        </authorList>
    </citation>
    <scope>NUCLEOTIDE SEQUENCE [LARGE SCALE GENOMIC DNA]</scope>
    <source>
        <strain evidence="3 4">Lp2</strain>
    </source>
</reference>
<dbReference type="CDD" id="cd00291">
    <property type="entry name" value="SirA_YedF_YeeD"/>
    <property type="match status" value="1"/>
</dbReference>
<dbReference type="SUPFAM" id="SSF64307">
    <property type="entry name" value="SirA-like"/>
    <property type="match status" value="1"/>
</dbReference>
<protein>
    <recommendedName>
        <fullName evidence="2">UPF0033 domain-containing protein</fullName>
    </recommendedName>
</protein>
<dbReference type="InterPro" id="IPR001455">
    <property type="entry name" value="TusA-like"/>
</dbReference>
<feature type="domain" description="UPF0033" evidence="2">
    <location>
        <begin position="6"/>
        <end position="30"/>
    </location>
</feature>
<dbReference type="Proteomes" id="UP000013167">
    <property type="component" value="Unassembled WGS sequence"/>
</dbReference>
<dbReference type="OrthoDB" id="8636759at2"/>
<evidence type="ECO:0000256" key="1">
    <source>
        <dbReference type="ARBA" id="ARBA00008984"/>
    </source>
</evidence>
<dbReference type="Pfam" id="PF01206">
    <property type="entry name" value="TusA"/>
    <property type="match status" value="1"/>
</dbReference>
<evidence type="ECO:0000313" key="3">
    <source>
        <dbReference type="EMBL" id="CCH69801.1"/>
    </source>
</evidence>
<name>N0E203_9MICO</name>
<proteinExistence type="inferred from homology"/>
<accession>N0E203</accession>
<dbReference type="AlphaFoldDB" id="N0E203"/>
<gene>
    <name evidence="3" type="ORF">BN10_360008</name>
</gene>
<sequence>MSSHHLDARGQKCPLPVIALARLAADLPAGSRIEVLADDPAARADIPAWCRLKGHTVSQTDVGEHTAYLVVVGQAPRKSTGGA</sequence>
<dbReference type="STRING" id="1193181.BN10_360008"/>
<dbReference type="eggNOG" id="COG0425">
    <property type="taxonomic scope" value="Bacteria"/>
</dbReference>
<evidence type="ECO:0000259" key="2">
    <source>
        <dbReference type="PROSITE" id="PS01148"/>
    </source>
</evidence>
<dbReference type="EMBL" id="CAIZ01000104">
    <property type="protein sequence ID" value="CCH69801.1"/>
    <property type="molecule type" value="Genomic_DNA"/>
</dbReference>
<evidence type="ECO:0000313" key="4">
    <source>
        <dbReference type="Proteomes" id="UP000013167"/>
    </source>
</evidence>
<keyword evidence="4" id="KW-1185">Reference proteome</keyword>
<comment type="similarity">
    <text evidence="1">Belongs to the sulfur carrier protein TusA family.</text>
</comment>
<comment type="caution">
    <text evidence="3">The sequence shown here is derived from an EMBL/GenBank/DDBJ whole genome shotgun (WGS) entry which is preliminary data.</text>
</comment>
<dbReference type="PANTHER" id="PTHR33279">
    <property type="entry name" value="SULFUR CARRIER PROTEIN YEDF-RELATED"/>
    <property type="match status" value="1"/>
</dbReference>
<dbReference type="RefSeq" id="WP_010849693.1">
    <property type="nucleotide sequence ID" value="NZ_HF570956.1"/>
</dbReference>
<dbReference type="Gene3D" id="3.30.110.40">
    <property type="entry name" value="TusA-like domain"/>
    <property type="match status" value="1"/>
</dbReference>
<dbReference type="PANTHER" id="PTHR33279:SF6">
    <property type="entry name" value="SULFUR CARRIER PROTEIN YEDF-RELATED"/>
    <property type="match status" value="1"/>
</dbReference>
<dbReference type="PROSITE" id="PS01148">
    <property type="entry name" value="UPF0033"/>
    <property type="match status" value="1"/>
</dbReference>
<organism evidence="3 4">
    <name type="scientific">Phycicoccus elongatus Lp2</name>
    <dbReference type="NCBI Taxonomy" id="1193181"/>
    <lineage>
        <taxon>Bacteria</taxon>
        <taxon>Bacillati</taxon>
        <taxon>Actinomycetota</taxon>
        <taxon>Actinomycetes</taxon>
        <taxon>Micrococcales</taxon>
        <taxon>Intrasporangiaceae</taxon>
        <taxon>Phycicoccus</taxon>
    </lineage>
</organism>